<sequence length="87" mass="9484">MRITTQNGQVVLQADHTPMAADVRHLTDIQMRALGVSRVAYIKPVIIEGEDAFAIHAADGTPMALTEDQETAVEAILQHEMVPALLH</sequence>
<dbReference type="InterPro" id="IPR009531">
    <property type="entry name" value="DUF1150"/>
</dbReference>
<evidence type="ECO:0000313" key="3">
    <source>
        <dbReference type="Proteomes" id="UP000254958"/>
    </source>
</evidence>
<protein>
    <submittedName>
        <fullName evidence="1">DUF1150 family protein</fullName>
    </submittedName>
</protein>
<evidence type="ECO:0000313" key="1">
    <source>
        <dbReference type="EMBL" id="MBB2187513.1"/>
    </source>
</evidence>
<dbReference type="Proteomes" id="UP000254958">
    <property type="component" value="Unassembled WGS sequence"/>
</dbReference>
<dbReference type="OrthoDB" id="8449790at2"/>
<name>A0A370G2I6_GLULI</name>
<dbReference type="Pfam" id="PF06620">
    <property type="entry name" value="DUF1150"/>
    <property type="match status" value="1"/>
</dbReference>
<proteinExistence type="predicted"/>
<dbReference type="AlphaFoldDB" id="A0A370G2I6"/>
<reference evidence="1 4" key="2">
    <citation type="submission" date="2020-04" db="EMBL/GenBank/DDBJ databases">
        <title>Description of novel Gluconacetobacter.</title>
        <authorList>
            <person name="Sombolestani A."/>
        </authorList>
    </citation>
    <scope>NUCLEOTIDE SEQUENCE [LARGE SCALE GENOMIC DNA]</scope>
    <source>
        <strain evidence="1 4">LMG 1382</strain>
    </source>
</reference>
<dbReference type="Proteomes" id="UP000562982">
    <property type="component" value="Unassembled WGS sequence"/>
</dbReference>
<gene>
    <name evidence="2" type="ORF">C7453_106175</name>
    <name evidence="1" type="ORF">HLH32_14225</name>
</gene>
<dbReference type="EMBL" id="QQAW01000006">
    <property type="protein sequence ID" value="RDI37450.1"/>
    <property type="molecule type" value="Genomic_DNA"/>
</dbReference>
<accession>A0A370G2I6</accession>
<comment type="caution">
    <text evidence="2">The sequence shown here is derived from an EMBL/GenBank/DDBJ whole genome shotgun (WGS) entry which is preliminary data.</text>
</comment>
<evidence type="ECO:0000313" key="2">
    <source>
        <dbReference type="EMBL" id="RDI37450.1"/>
    </source>
</evidence>
<reference evidence="2 3" key="1">
    <citation type="submission" date="2018-07" db="EMBL/GenBank/DDBJ databases">
        <title>Genomic Encyclopedia of Type Strains, Phase IV (KMG-IV): sequencing the most valuable type-strain genomes for metagenomic binning, comparative biology and taxonomic classification.</title>
        <authorList>
            <person name="Goeker M."/>
        </authorList>
    </citation>
    <scope>NUCLEOTIDE SEQUENCE [LARGE SCALE GENOMIC DNA]</scope>
    <source>
        <strain evidence="2 3">DSM 5603</strain>
    </source>
</reference>
<organism evidence="2 3">
    <name type="scientific">Gluconacetobacter liquefaciens</name>
    <name type="common">Acetobacter liquefaciens</name>
    <dbReference type="NCBI Taxonomy" id="89584"/>
    <lineage>
        <taxon>Bacteria</taxon>
        <taxon>Pseudomonadati</taxon>
        <taxon>Pseudomonadota</taxon>
        <taxon>Alphaproteobacteria</taxon>
        <taxon>Acetobacterales</taxon>
        <taxon>Acetobacteraceae</taxon>
        <taxon>Gluconacetobacter</taxon>
    </lineage>
</organism>
<evidence type="ECO:0000313" key="4">
    <source>
        <dbReference type="Proteomes" id="UP000562982"/>
    </source>
</evidence>
<keyword evidence="3" id="KW-1185">Reference proteome</keyword>
<dbReference type="EMBL" id="JABEQI010000009">
    <property type="protein sequence ID" value="MBB2187513.1"/>
    <property type="molecule type" value="Genomic_DNA"/>
</dbReference>
<dbReference type="RefSeq" id="WP_114727802.1">
    <property type="nucleotide sequence ID" value="NZ_BJMI01000019.1"/>
</dbReference>